<evidence type="ECO:0000313" key="8">
    <source>
        <dbReference type="Proteomes" id="UP000017175"/>
    </source>
</evidence>
<dbReference type="InterPro" id="IPR025110">
    <property type="entry name" value="AMP-bd_C"/>
</dbReference>
<dbReference type="eggNOG" id="COG0365">
    <property type="taxonomic scope" value="Bacteria"/>
</dbReference>
<dbReference type="RefSeq" id="WP_017338964.1">
    <property type="nucleotide sequence ID" value="NZ_CP010945.1"/>
</dbReference>
<organism evidence="7 8">
    <name type="scientific">Pseudomonas fluorescens NCIMB 11764</name>
    <dbReference type="NCBI Taxonomy" id="1221522"/>
    <lineage>
        <taxon>Bacteria</taxon>
        <taxon>Pseudomonadati</taxon>
        <taxon>Pseudomonadota</taxon>
        <taxon>Gammaproteobacteria</taxon>
        <taxon>Pseudomonadales</taxon>
        <taxon>Pseudomonadaceae</taxon>
        <taxon>Pseudomonas</taxon>
    </lineage>
</organism>
<dbReference type="PANTHER" id="PTHR43605">
    <property type="entry name" value="ACYL-COENZYME A SYNTHETASE"/>
    <property type="match status" value="1"/>
</dbReference>
<dbReference type="InterPro" id="IPR042099">
    <property type="entry name" value="ANL_N_sf"/>
</dbReference>
<dbReference type="EMBL" id="CP010945">
    <property type="protein sequence ID" value="AKV08924.1"/>
    <property type="molecule type" value="Genomic_DNA"/>
</dbReference>
<dbReference type="Pfam" id="PF13193">
    <property type="entry name" value="AMP-binding_C"/>
    <property type="match status" value="1"/>
</dbReference>
<proteinExistence type="inferred from homology"/>
<dbReference type="InterPro" id="IPR051087">
    <property type="entry name" value="Mitochondrial_ACSM"/>
</dbReference>
<dbReference type="InterPro" id="IPR000873">
    <property type="entry name" value="AMP-dep_synth/lig_dom"/>
</dbReference>
<dbReference type="InterPro" id="IPR045851">
    <property type="entry name" value="AMP-bd_C_sf"/>
</dbReference>
<evidence type="ECO:0000256" key="2">
    <source>
        <dbReference type="ARBA" id="ARBA00022598"/>
    </source>
</evidence>
<reference evidence="7 8" key="1">
    <citation type="journal article" date="2012" name="J. Bacteriol.">
        <title>Draft genome sequence of the cyanide-utilizing bacterium Pseudomonas fluorescens strain NCIMB 11764.</title>
        <authorList>
            <person name="Vilo C.A."/>
            <person name="Benedik M.J."/>
            <person name="Kunz D.A."/>
            <person name="Dong Q."/>
        </authorList>
    </citation>
    <scope>NUCLEOTIDE SEQUENCE [LARGE SCALE GENOMIC DNA]</scope>
    <source>
        <strain evidence="7 8">NCIMB 11764</strain>
    </source>
</reference>
<dbReference type="Proteomes" id="UP000017175">
    <property type="component" value="Chromosome"/>
</dbReference>
<evidence type="ECO:0000256" key="3">
    <source>
        <dbReference type="ARBA" id="ARBA00022741"/>
    </source>
</evidence>
<dbReference type="FunFam" id="3.30.300.30:FF:000005">
    <property type="entry name" value="Acyl-coenzyme A synthetase ACSM5, mitochondrial"/>
    <property type="match status" value="1"/>
</dbReference>
<accession>A0A0K1QT28</accession>
<dbReference type="Gene3D" id="3.40.50.12780">
    <property type="entry name" value="N-terminal domain of ligase-like"/>
    <property type="match status" value="1"/>
</dbReference>
<dbReference type="GO" id="GO:0006637">
    <property type="term" value="P:acyl-CoA metabolic process"/>
    <property type="evidence" value="ECO:0007669"/>
    <property type="project" value="TreeGrafter"/>
</dbReference>
<dbReference type="GO" id="GO:0006633">
    <property type="term" value="P:fatty acid biosynthetic process"/>
    <property type="evidence" value="ECO:0007669"/>
    <property type="project" value="TreeGrafter"/>
</dbReference>
<dbReference type="PROSITE" id="PS00455">
    <property type="entry name" value="AMP_BINDING"/>
    <property type="match status" value="1"/>
</dbReference>
<keyword evidence="3" id="KW-0547">Nucleotide-binding</keyword>
<comment type="similarity">
    <text evidence="1">Belongs to the ATP-dependent AMP-binding enzyme family.</text>
</comment>
<dbReference type="GO" id="GO:0005524">
    <property type="term" value="F:ATP binding"/>
    <property type="evidence" value="ECO:0007669"/>
    <property type="project" value="UniProtKB-KW"/>
</dbReference>
<evidence type="ECO:0000259" key="5">
    <source>
        <dbReference type="Pfam" id="PF00501"/>
    </source>
</evidence>
<evidence type="ECO:0000256" key="4">
    <source>
        <dbReference type="ARBA" id="ARBA00022840"/>
    </source>
</evidence>
<keyword evidence="4" id="KW-0067">ATP-binding</keyword>
<dbReference type="Pfam" id="PF00501">
    <property type="entry name" value="AMP-binding"/>
    <property type="match status" value="1"/>
</dbReference>
<feature type="domain" description="AMP-binding enzyme C-terminal" evidence="6">
    <location>
        <begin position="444"/>
        <end position="522"/>
    </location>
</feature>
<evidence type="ECO:0000259" key="6">
    <source>
        <dbReference type="Pfam" id="PF13193"/>
    </source>
</evidence>
<dbReference type="PANTHER" id="PTHR43605:SF10">
    <property type="entry name" value="ACYL-COA SYNTHETASE MEDIUM CHAIN FAMILY MEMBER 3"/>
    <property type="match status" value="1"/>
</dbReference>
<dbReference type="GO" id="GO:0015645">
    <property type="term" value="F:fatty acid ligase activity"/>
    <property type="evidence" value="ECO:0007669"/>
    <property type="project" value="TreeGrafter"/>
</dbReference>
<dbReference type="AlphaFoldDB" id="A0A0K1QT28"/>
<dbReference type="InterPro" id="IPR020845">
    <property type="entry name" value="AMP-binding_CS"/>
</dbReference>
<dbReference type="SUPFAM" id="SSF56801">
    <property type="entry name" value="Acetyl-CoA synthetase-like"/>
    <property type="match status" value="1"/>
</dbReference>
<gene>
    <name evidence="7" type="ORF">B723_22055</name>
</gene>
<feature type="domain" description="AMP-dependent synthetase/ligase" evidence="5">
    <location>
        <begin position="34"/>
        <end position="390"/>
    </location>
</feature>
<sequence length="538" mass="59855">MARNMSHYDQSYRDFKWELPPTFNFGTDVVDRYAREADGPALIWANAAGEEIRLSYSDISQLTDRFASVLTQRGIRRGDRVLIMLPRIPDWQIAMVGCLKIGAIPIPSVEMLTRKDINYRVRHADVRAVVARAEHVEKFADVMNDVAVKLSLGIAPGFESYENAMINADGVFEPAVLSLDEPAVLYYTSGSTGEPKGVLHPTRSLFAWREAARHWLDLDRNDVIWCTADVGWSKAGTSILFGPWSAGACTFFYDGPFDPAQRLALLAKYQVSVYCAPGTELFRVVDEDLSRYDLSQLRHTVSAGERLNACVAEKWRKKTGVPVMEAYGQTETLMTLANFACVATREGSMGLPMPGSDVDIIDAQGRRLPWGSEGDIAIRVPNPLLMLGYLKDEARTQESYVDGDDGRWFITGDIGARDADGYFFYSGRRDDVINSAGYRIGPTEVENALLSHPGVLECAVIGAPHEERGEIVKAFVVLRPGMAPKDQLVSDLQDHVKHMTAPYKYPRAIEFVDALPKTQTGKIQRSALRALEKKETHP</sequence>
<dbReference type="GO" id="GO:0004321">
    <property type="term" value="F:fatty-acyl-CoA synthase activity"/>
    <property type="evidence" value="ECO:0007669"/>
    <property type="project" value="TreeGrafter"/>
</dbReference>
<keyword evidence="2" id="KW-0436">Ligase</keyword>
<dbReference type="Gene3D" id="3.30.300.30">
    <property type="match status" value="1"/>
</dbReference>
<name>A0A0K1QT28_PSEFL</name>
<evidence type="ECO:0000313" key="7">
    <source>
        <dbReference type="EMBL" id="AKV08924.1"/>
    </source>
</evidence>
<protein>
    <submittedName>
        <fullName evidence="7">Acyl-CoA synthetase</fullName>
    </submittedName>
</protein>
<evidence type="ECO:0000256" key="1">
    <source>
        <dbReference type="ARBA" id="ARBA00006432"/>
    </source>
</evidence>
<dbReference type="GO" id="GO:0016405">
    <property type="term" value="F:CoA-ligase activity"/>
    <property type="evidence" value="ECO:0007669"/>
    <property type="project" value="UniProtKB-ARBA"/>
</dbReference>